<gene>
    <name evidence="2" type="ORF">C8A05DRAFT_13246</name>
</gene>
<dbReference type="PANTHER" id="PTHR24148">
    <property type="entry name" value="ANKYRIN REPEAT DOMAIN-CONTAINING PROTEIN 39 HOMOLOG-RELATED"/>
    <property type="match status" value="1"/>
</dbReference>
<keyword evidence="3" id="KW-1185">Reference proteome</keyword>
<dbReference type="Pfam" id="PF26639">
    <property type="entry name" value="Het-6_barrel"/>
    <property type="match status" value="1"/>
</dbReference>
<evidence type="ECO:0000313" key="3">
    <source>
        <dbReference type="Proteomes" id="UP001303889"/>
    </source>
</evidence>
<comment type="caution">
    <text evidence="2">The sequence shown here is derived from an EMBL/GenBank/DDBJ whole genome shotgun (WGS) entry which is preliminary data.</text>
</comment>
<accession>A0AAN6RWP7</accession>
<feature type="domain" description="Heterokaryon incompatibility" evidence="1">
    <location>
        <begin position="149"/>
        <end position="281"/>
    </location>
</feature>
<dbReference type="Proteomes" id="UP001303889">
    <property type="component" value="Unassembled WGS sequence"/>
</dbReference>
<evidence type="ECO:0000313" key="2">
    <source>
        <dbReference type="EMBL" id="KAK3904926.1"/>
    </source>
</evidence>
<dbReference type="InterPro" id="IPR010730">
    <property type="entry name" value="HET"/>
</dbReference>
<dbReference type="Pfam" id="PF06985">
    <property type="entry name" value="HET"/>
    <property type="match status" value="1"/>
</dbReference>
<dbReference type="AlphaFoldDB" id="A0AAN6RWP7"/>
<proteinExistence type="predicted"/>
<evidence type="ECO:0000259" key="1">
    <source>
        <dbReference type="Pfam" id="PF06985"/>
    </source>
</evidence>
<reference evidence="2" key="2">
    <citation type="submission" date="2023-05" db="EMBL/GenBank/DDBJ databases">
        <authorList>
            <consortium name="Lawrence Berkeley National Laboratory"/>
            <person name="Steindorff A."/>
            <person name="Hensen N."/>
            <person name="Bonometti L."/>
            <person name="Westerberg I."/>
            <person name="Brannstrom I.O."/>
            <person name="Guillou S."/>
            <person name="Cros-Aarteil S."/>
            <person name="Calhoun S."/>
            <person name="Haridas S."/>
            <person name="Kuo A."/>
            <person name="Mondo S."/>
            <person name="Pangilinan J."/>
            <person name="Riley R."/>
            <person name="Labutti K."/>
            <person name="Andreopoulos B."/>
            <person name="Lipzen A."/>
            <person name="Chen C."/>
            <person name="Yanf M."/>
            <person name="Daum C."/>
            <person name="Ng V."/>
            <person name="Clum A."/>
            <person name="Ohm R."/>
            <person name="Martin F."/>
            <person name="Silar P."/>
            <person name="Natvig D."/>
            <person name="Lalanne C."/>
            <person name="Gautier V."/>
            <person name="Ament-Velasquez S.L."/>
            <person name="Kruys A."/>
            <person name="Hutchinson M.I."/>
            <person name="Powell A.J."/>
            <person name="Barry K."/>
            <person name="Miller A.N."/>
            <person name="Grigoriev I.V."/>
            <person name="Debuchy R."/>
            <person name="Gladieux P."/>
            <person name="Thoren M.H."/>
            <person name="Johannesson H."/>
        </authorList>
    </citation>
    <scope>NUCLEOTIDE SEQUENCE</scope>
    <source>
        <strain evidence="2">CBS 103.79</strain>
    </source>
</reference>
<reference evidence="2" key="1">
    <citation type="journal article" date="2023" name="Mol. Phylogenet. Evol.">
        <title>Genome-scale phylogeny and comparative genomics of the fungal order Sordariales.</title>
        <authorList>
            <person name="Hensen N."/>
            <person name="Bonometti L."/>
            <person name="Westerberg I."/>
            <person name="Brannstrom I.O."/>
            <person name="Guillou S."/>
            <person name="Cros-Aarteil S."/>
            <person name="Calhoun S."/>
            <person name="Haridas S."/>
            <person name="Kuo A."/>
            <person name="Mondo S."/>
            <person name="Pangilinan J."/>
            <person name="Riley R."/>
            <person name="LaButti K."/>
            <person name="Andreopoulos B."/>
            <person name="Lipzen A."/>
            <person name="Chen C."/>
            <person name="Yan M."/>
            <person name="Daum C."/>
            <person name="Ng V."/>
            <person name="Clum A."/>
            <person name="Steindorff A."/>
            <person name="Ohm R.A."/>
            <person name="Martin F."/>
            <person name="Silar P."/>
            <person name="Natvig D.O."/>
            <person name="Lalanne C."/>
            <person name="Gautier V."/>
            <person name="Ament-Velasquez S.L."/>
            <person name="Kruys A."/>
            <person name="Hutchinson M.I."/>
            <person name="Powell A.J."/>
            <person name="Barry K."/>
            <person name="Miller A.N."/>
            <person name="Grigoriev I.V."/>
            <person name="Debuchy R."/>
            <person name="Gladieux P."/>
            <person name="Hiltunen Thoren M."/>
            <person name="Johannesson H."/>
        </authorList>
    </citation>
    <scope>NUCLEOTIDE SEQUENCE</scope>
    <source>
        <strain evidence="2">CBS 103.79</strain>
    </source>
</reference>
<dbReference type="EMBL" id="MU855378">
    <property type="protein sequence ID" value="KAK3904926.1"/>
    <property type="molecule type" value="Genomic_DNA"/>
</dbReference>
<feature type="non-terminal residue" evidence="2">
    <location>
        <position position="1"/>
    </location>
</feature>
<sequence length="756" mass="85010">PRRPYPPYTYAPLPSPHHIRLIHLLSSNPSLSQVFITLTPHRLFTTTNSFAALSYTWGAALEPFEPNPALVDPAPVHLVVLPPEAFETLKTSDDLLPPGTALVDLYTPERIGVIPVTGNLAGFFRSYMRGFPERHLQPREGDGSRLTYDQVVNLWVDAVCIDQGSAGEKMTQIPLMGEVYSRAGMVLAWLGGEESMVEGFGWWHRVVWPVLRGFLEGGGEEEGESPMGRLRRGNMVDGKFWREVVGVEGEVPGGSWAKAWMEFWAFYRTRKYFHRSWIVQEVVVARGFDIMAGMGGELKVRWEEMIEFVTFLGYAEWLDALDALAGEMLSPEYTDLTSRGFMVGDIASMQQLHAERNFEKKGWPEHWWAALSAVRRRDCFIKQDKVFAAVGILLQALPEGTPLPFPVDTAATPNEVYTHAATAVLRNRLDLAVLSFVEYPIHRNLKNLPSWVPDLTTPKFPWALGGFDTRFKACPPSSTSPPRKVTPDGKLHLRGFKIDTITTKTQYEAPMNVHLVQRVLAFLADLPLEYPHMKWETPEGIDPSEVPGIFREVALVLTLTCGESSNYRCGTAAETQRVMVGFRDWLLIALGQIYAGYLLQPGDEGYTAEVVEGFQGRREEVERVIGGLETTGLVPNVAELRVHGEAASKARREEGPWSEKIVSQQEFKDQIRRVMLFRTLFRTEGEWIGVCTETCRLGDELWLLEGGAVPYVLRPTMAGDGNRRFMFCGECYVQGGMHGELMEGNVEERWKDVVLV</sequence>
<dbReference type="InterPro" id="IPR052895">
    <property type="entry name" value="HetReg/Transcr_Mod"/>
</dbReference>
<organism evidence="2 3">
    <name type="scientific">Staphylotrichum tortipilum</name>
    <dbReference type="NCBI Taxonomy" id="2831512"/>
    <lineage>
        <taxon>Eukaryota</taxon>
        <taxon>Fungi</taxon>
        <taxon>Dikarya</taxon>
        <taxon>Ascomycota</taxon>
        <taxon>Pezizomycotina</taxon>
        <taxon>Sordariomycetes</taxon>
        <taxon>Sordariomycetidae</taxon>
        <taxon>Sordariales</taxon>
        <taxon>Chaetomiaceae</taxon>
        <taxon>Staphylotrichum</taxon>
    </lineage>
</organism>
<name>A0AAN6RWP7_9PEZI</name>
<dbReference type="PANTHER" id="PTHR24148:SF73">
    <property type="entry name" value="HET DOMAIN PROTEIN (AFU_ORTHOLOGUE AFUA_8G01020)"/>
    <property type="match status" value="1"/>
</dbReference>
<protein>
    <recommendedName>
        <fullName evidence="1">Heterokaryon incompatibility domain-containing protein</fullName>
    </recommendedName>
</protein>